<evidence type="ECO:0000313" key="3">
    <source>
        <dbReference type="Proteomes" id="UP000662888"/>
    </source>
</evidence>
<keyword evidence="1" id="KW-1133">Transmembrane helix</keyword>
<organism evidence="2 3">
    <name type="scientific">Massilia antarctica</name>
    <dbReference type="NCBI Taxonomy" id="2765360"/>
    <lineage>
        <taxon>Bacteria</taxon>
        <taxon>Pseudomonadati</taxon>
        <taxon>Pseudomonadota</taxon>
        <taxon>Betaproteobacteria</taxon>
        <taxon>Burkholderiales</taxon>
        <taxon>Oxalobacteraceae</taxon>
        <taxon>Telluria group</taxon>
        <taxon>Massilia</taxon>
    </lineage>
</organism>
<protein>
    <recommendedName>
        <fullName evidence="4">PEP-CTERM sorting domain-containing protein</fullName>
    </recommendedName>
</protein>
<gene>
    <name evidence="2" type="ORF">IV454_21325</name>
</gene>
<accession>A0AA48WAW9</accession>
<keyword evidence="1" id="KW-0472">Membrane</keyword>
<dbReference type="EMBL" id="CP065053">
    <property type="protein sequence ID" value="QPI48082.1"/>
    <property type="molecule type" value="Genomic_DNA"/>
</dbReference>
<reference evidence="2 3" key="1">
    <citation type="submission" date="2020-11" db="EMBL/GenBank/DDBJ databases">
        <authorList>
            <person name="Sun Q."/>
        </authorList>
    </citation>
    <scope>NUCLEOTIDE SEQUENCE [LARGE SCALE GENOMIC DNA]</scope>
    <source>
        <strain evidence="2 3">P8398</strain>
    </source>
</reference>
<keyword evidence="3" id="KW-1185">Reference proteome</keyword>
<dbReference type="RefSeq" id="WP_206087724.1">
    <property type="nucleotide sequence ID" value="NZ_CP065053.1"/>
</dbReference>
<sequence>MHYCNFIKVVKNDWTVASSEDHDFTAQTKFAISAVAGPQTWLMLGAGIGLLSAAKGRRSRKA</sequence>
<evidence type="ECO:0000256" key="1">
    <source>
        <dbReference type="SAM" id="Phobius"/>
    </source>
</evidence>
<evidence type="ECO:0008006" key="4">
    <source>
        <dbReference type="Google" id="ProtNLM"/>
    </source>
</evidence>
<feature type="transmembrane region" description="Helical" evidence="1">
    <location>
        <begin position="30"/>
        <end position="54"/>
    </location>
</feature>
<name>A0AA48WAW9_9BURK</name>
<keyword evidence="1" id="KW-0812">Transmembrane</keyword>
<evidence type="ECO:0000313" key="2">
    <source>
        <dbReference type="EMBL" id="QPI48082.1"/>
    </source>
</evidence>
<proteinExistence type="predicted"/>
<dbReference type="Proteomes" id="UP000662888">
    <property type="component" value="Chromosome"/>
</dbReference>